<evidence type="ECO:0000256" key="2">
    <source>
        <dbReference type="ARBA" id="ARBA00005156"/>
    </source>
</evidence>
<evidence type="ECO:0000256" key="6">
    <source>
        <dbReference type="ARBA" id="ARBA00023004"/>
    </source>
</evidence>
<accession>A0ABD3WSF1</accession>
<dbReference type="Pfam" id="PF01866">
    <property type="entry name" value="Diphthamide_syn"/>
    <property type="match status" value="1"/>
</dbReference>
<dbReference type="AlphaFoldDB" id="A0ABD3WSF1"/>
<dbReference type="Proteomes" id="UP001634394">
    <property type="component" value="Unassembled WGS sequence"/>
</dbReference>
<dbReference type="SFLD" id="SFLDS00032">
    <property type="entry name" value="Radical_SAM_3-amino-3-carboxyp"/>
    <property type="match status" value="1"/>
</dbReference>
<comment type="similarity">
    <text evidence="3 9">Belongs to the DPH1/DPH2 family. DPH2 subfamily.</text>
</comment>
<evidence type="ECO:0000256" key="5">
    <source>
        <dbReference type="ARBA" id="ARBA00022723"/>
    </source>
</evidence>
<dbReference type="Gene3D" id="3.40.50.11840">
    <property type="entry name" value="Diphthamide synthesis DPH1/DPH2 domain 1"/>
    <property type="match status" value="1"/>
</dbReference>
<keyword evidence="11" id="KW-1185">Reference proteome</keyword>
<dbReference type="PANTHER" id="PTHR10762:SF2">
    <property type="entry name" value="2-(3-AMINO-3-CARBOXYPROPYL)HISTIDINE SYNTHASE SUBUNIT 2"/>
    <property type="match status" value="1"/>
</dbReference>
<protein>
    <recommendedName>
        <fullName evidence="4 9">2-(3-amino-3-carboxypropyl)histidine synthase subunit 2</fullName>
    </recommendedName>
</protein>
<evidence type="ECO:0000313" key="10">
    <source>
        <dbReference type="EMBL" id="KAL3876889.1"/>
    </source>
</evidence>
<evidence type="ECO:0000256" key="9">
    <source>
        <dbReference type="RuleBase" id="RU364133"/>
    </source>
</evidence>
<dbReference type="SFLD" id="SFLDG01121">
    <property type="entry name" value="Diphthamide_biosynthesis"/>
    <property type="match status" value="1"/>
</dbReference>
<gene>
    <name evidence="10" type="ORF">ACJMK2_034670</name>
</gene>
<dbReference type="GO" id="GO:0051536">
    <property type="term" value="F:iron-sulfur cluster binding"/>
    <property type="evidence" value="ECO:0007669"/>
    <property type="project" value="UniProtKB-KW"/>
</dbReference>
<evidence type="ECO:0000256" key="7">
    <source>
        <dbReference type="ARBA" id="ARBA00023014"/>
    </source>
</evidence>
<evidence type="ECO:0000256" key="4">
    <source>
        <dbReference type="ARBA" id="ARBA00021914"/>
    </source>
</evidence>
<dbReference type="InterPro" id="IPR042265">
    <property type="entry name" value="DPH1/DPH2_3"/>
</dbReference>
<dbReference type="InterPro" id="IPR010014">
    <property type="entry name" value="DHP2"/>
</dbReference>
<comment type="caution">
    <text evidence="10">The sequence shown here is derived from an EMBL/GenBank/DDBJ whole genome shotgun (WGS) entry which is preliminary data.</text>
</comment>
<keyword evidence="7 9" id="KW-0411">Iron-sulfur</keyword>
<comment type="function">
    <text evidence="8 9">Required for the first step of diphthamide biosynthesis, a post-translational modification of histidine which occurs in elongation factor 2. DPH1 and DPH2 transfer a 3-amino-3-carboxypropyl (ACP) group from S-adenosyl-L-methionine (SAM) to a histidine residue, the reaction is assisted by a reduction system comprising DPH3 and a NADH-dependent reductase. Facilitates the reduction of the catalytic iron-sulfur cluster found in the DPH1 subunit.</text>
</comment>
<organism evidence="10 11">
    <name type="scientific">Sinanodonta woodiana</name>
    <name type="common">Chinese pond mussel</name>
    <name type="synonym">Anodonta woodiana</name>
    <dbReference type="NCBI Taxonomy" id="1069815"/>
    <lineage>
        <taxon>Eukaryota</taxon>
        <taxon>Metazoa</taxon>
        <taxon>Spiralia</taxon>
        <taxon>Lophotrochozoa</taxon>
        <taxon>Mollusca</taxon>
        <taxon>Bivalvia</taxon>
        <taxon>Autobranchia</taxon>
        <taxon>Heteroconchia</taxon>
        <taxon>Palaeoheterodonta</taxon>
        <taxon>Unionida</taxon>
        <taxon>Unionoidea</taxon>
        <taxon>Unionidae</taxon>
        <taxon>Unioninae</taxon>
        <taxon>Sinanodonta</taxon>
    </lineage>
</organism>
<keyword evidence="5 9" id="KW-0479">Metal-binding</keyword>
<comment type="pathway">
    <text evidence="2 9">Protein modification; peptidyl-diphthamide biosynthesis.</text>
</comment>
<sequence length="494" mass="54691">MASTESFSSSGEAVISRKIDILPCQKTSKSVDIDTVCELQKCVTWIKSRGFTRVALQFPDEMLHLAVAVVTQLQTRLDNVKVFILGDTSYGSCCVDEVAAQHYVADSIIHFGHSCLSPTRRLPVLYVFGQEPLDVEDCAEQISKLLPDPATKLILMYETVYHYAVGCLSERLSKRCKKLVLSHLVIPGEGCPDSEGDKPLKQTEQSSDHNGVCLCKCGRKFVLSKQTELVDFAVLYIGGESATLTNLIFSFKECPFFTYNPRDRIARKENVNVNKLLMKRYFMIERAKDANIVGILIGTLGVSHYLDILSRLQELLKIAGKKSYTFVVGKINVPKLANFMEVDVFVLVACPENTLLDSSEFYKPVVTPYEMEIACNANQEWTADFITDFHQILPGGSHFVELSAEDGLTTDVSLISGRLRTIGTEDTPETGTMILPRSETMAVTTVQAHSAGEYLSSRSWQGLEKKTGETPIVKAVEGQHGIAMGYVHEGEPST</sequence>
<dbReference type="NCBIfam" id="TIGR00322">
    <property type="entry name" value="diphth2_R"/>
    <property type="match status" value="1"/>
</dbReference>
<dbReference type="SFLD" id="SFLDF00408">
    <property type="entry name" value="Diphthamide_biosynthesis_famil"/>
    <property type="match status" value="1"/>
</dbReference>
<dbReference type="InterPro" id="IPR016435">
    <property type="entry name" value="DPH1/DPH2"/>
</dbReference>
<dbReference type="FunFam" id="3.40.50.11840:FF:000002">
    <property type="entry name" value="2-(3-amino-3-carboxypropyl)histidine synthase subunit 2"/>
    <property type="match status" value="1"/>
</dbReference>
<dbReference type="NCBIfam" id="TIGR00272">
    <property type="entry name" value="DPH2"/>
    <property type="match status" value="1"/>
</dbReference>
<dbReference type="GO" id="GO:0046872">
    <property type="term" value="F:metal ion binding"/>
    <property type="evidence" value="ECO:0007669"/>
    <property type="project" value="UniProtKB-KW"/>
</dbReference>
<dbReference type="FunFam" id="3.40.50.11860:FF:000001">
    <property type="entry name" value="2-(3-amino-3-carboxypropyl)histidine synthase subunit 2"/>
    <property type="match status" value="1"/>
</dbReference>
<dbReference type="Gene3D" id="3.40.50.11860">
    <property type="entry name" value="Diphthamide synthesis DPH1/DPH2 domain 3"/>
    <property type="match status" value="1"/>
</dbReference>
<keyword evidence="6 9" id="KW-0408">Iron</keyword>
<evidence type="ECO:0000256" key="1">
    <source>
        <dbReference type="ARBA" id="ARBA00001966"/>
    </source>
</evidence>
<evidence type="ECO:0000256" key="8">
    <source>
        <dbReference type="ARBA" id="ARBA00045159"/>
    </source>
</evidence>
<name>A0ABD3WSF1_SINWO</name>
<evidence type="ECO:0000313" key="11">
    <source>
        <dbReference type="Proteomes" id="UP001634394"/>
    </source>
</evidence>
<dbReference type="EMBL" id="JBJQND010000005">
    <property type="protein sequence ID" value="KAL3876889.1"/>
    <property type="molecule type" value="Genomic_DNA"/>
</dbReference>
<reference evidence="10 11" key="1">
    <citation type="submission" date="2024-11" db="EMBL/GenBank/DDBJ databases">
        <title>Chromosome-level genome assembly of the freshwater bivalve Anodonta woodiana.</title>
        <authorList>
            <person name="Chen X."/>
        </authorList>
    </citation>
    <scope>NUCLEOTIDE SEQUENCE [LARGE SCALE GENOMIC DNA]</scope>
    <source>
        <strain evidence="10">MN2024</strain>
        <tissue evidence="10">Gills</tissue>
    </source>
</reference>
<evidence type="ECO:0000256" key="3">
    <source>
        <dbReference type="ARBA" id="ARBA00006179"/>
    </source>
</evidence>
<proteinExistence type="inferred from homology"/>
<dbReference type="InterPro" id="IPR042263">
    <property type="entry name" value="DPH1/DPH2_1"/>
</dbReference>
<comment type="cofactor">
    <cofactor evidence="1">
        <name>[4Fe-4S] cluster</name>
        <dbReference type="ChEBI" id="CHEBI:49883"/>
    </cofactor>
</comment>
<dbReference type="PANTHER" id="PTHR10762">
    <property type="entry name" value="DIPHTHAMIDE BIOSYNTHESIS PROTEIN"/>
    <property type="match status" value="1"/>
</dbReference>